<dbReference type="OrthoDB" id="2338662at2759"/>
<dbReference type="PROSITE" id="PS51819">
    <property type="entry name" value="VOC"/>
    <property type="match status" value="1"/>
</dbReference>
<dbReference type="EMBL" id="SRPW01002941">
    <property type="protein sequence ID" value="KAG5989390.1"/>
    <property type="molecule type" value="Genomic_DNA"/>
</dbReference>
<dbReference type="InterPro" id="IPR058998">
    <property type="entry name" value="YycE-like_N"/>
</dbReference>
<sequence>MTTSTAHLRIARPTDDIEALLPFYCNGLGFKVLLRFKEHDGFDGVMLGPPGANAAYHLEFTSKAGHTAGKAPTQDNLLVFYLPESDVYYAATLRMKEEGFEPVASFNPYWDKFGMTFQDADGYRVVLANLAAPLGRPGA</sequence>
<evidence type="ECO:0000313" key="3">
    <source>
        <dbReference type="Proteomes" id="UP000748025"/>
    </source>
</evidence>
<dbReference type="SUPFAM" id="SSF54593">
    <property type="entry name" value="Glyoxalase/Bleomycin resistance protein/Dihydroxybiphenyl dioxygenase"/>
    <property type="match status" value="1"/>
</dbReference>
<protein>
    <recommendedName>
        <fullName evidence="1">VOC domain-containing protein</fullName>
    </recommendedName>
</protein>
<organism evidence="2 3">
    <name type="scientific">Claviceps pusilla</name>
    <dbReference type="NCBI Taxonomy" id="123648"/>
    <lineage>
        <taxon>Eukaryota</taxon>
        <taxon>Fungi</taxon>
        <taxon>Dikarya</taxon>
        <taxon>Ascomycota</taxon>
        <taxon>Pezizomycotina</taxon>
        <taxon>Sordariomycetes</taxon>
        <taxon>Hypocreomycetidae</taxon>
        <taxon>Hypocreales</taxon>
        <taxon>Clavicipitaceae</taxon>
        <taxon>Claviceps</taxon>
    </lineage>
</organism>
<dbReference type="CDD" id="cd06587">
    <property type="entry name" value="VOC"/>
    <property type="match status" value="1"/>
</dbReference>
<dbReference type="Pfam" id="PF22658">
    <property type="entry name" value="YycE-like_N"/>
    <property type="match status" value="1"/>
</dbReference>
<feature type="domain" description="VOC" evidence="1">
    <location>
        <begin position="4"/>
        <end position="130"/>
    </location>
</feature>
<evidence type="ECO:0000313" key="2">
    <source>
        <dbReference type="EMBL" id="KAG5989390.1"/>
    </source>
</evidence>
<dbReference type="Gene3D" id="3.10.180.10">
    <property type="entry name" value="2,3-Dihydroxybiphenyl 1,2-Dioxygenase, domain 1"/>
    <property type="match status" value="1"/>
</dbReference>
<gene>
    <name evidence="2" type="ORF">E4U43_004513</name>
</gene>
<dbReference type="InterPro" id="IPR058997">
    <property type="entry name" value="YycE-like_C"/>
</dbReference>
<dbReference type="Proteomes" id="UP000748025">
    <property type="component" value="Unassembled WGS sequence"/>
</dbReference>
<dbReference type="InterPro" id="IPR029068">
    <property type="entry name" value="Glyas_Bleomycin-R_OHBP_Dase"/>
</dbReference>
<comment type="caution">
    <text evidence="2">The sequence shown here is derived from an EMBL/GenBank/DDBJ whole genome shotgun (WGS) entry which is preliminary data.</text>
</comment>
<keyword evidence="3" id="KW-1185">Reference proteome</keyword>
<dbReference type="InterPro" id="IPR037523">
    <property type="entry name" value="VOC_core"/>
</dbReference>
<proteinExistence type="predicted"/>
<reference evidence="2" key="1">
    <citation type="journal article" date="2020" name="bioRxiv">
        <title>Whole genome comparisons of ergot fungi reveals the divergence and evolution of species within the genus Claviceps are the result of varying mechanisms driving genome evolution and host range expansion.</title>
        <authorList>
            <person name="Wyka S.A."/>
            <person name="Mondo S.J."/>
            <person name="Liu M."/>
            <person name="Dettman J."/>
            <person name="Nalam V."/>
            <person name="Broders K.D."/>
        </authorList>
    </citation>
    <scope>NUCLEOTIDE SEQUENCE</scope>
    <source>
        <strain evidence="2">CCC 602</strain>
    </source>
</reference>
<name>A0A9P7SW29_9HYPO</name>
<dbReference type="AlphaFoldDB" id="A0A9P7SW29"/>
<dbReference type="Pfam" id="PF22659">
    <property type="entry name" value="YycE-like_C"/>
    <property type="match status" value="1"/>
</dbReference>
<evidence type="ECO:0000259" key="1">
    <source>
        <dbReference type="PROSITE" id="PS51819"/>
    </source>
</evidence>
<accession>A0A9P7SW29</accession>